<name>A0A4Y2MY97_ARAVE</name>
<accession>A0A4Y2MY97</accession>
<dbReference type="EMBL" id="BGPR01007983">
    <property type="protein sequence ID" value="GBN30807.1"/>
    <property type="molecule type" value="Genomic_DNA"/>
</dbReference>
<dbReference type="AlphaFoldDB" id="A0A4Y2MY97"/>
<gene>
    <name evidence="1" type="ORF">AVEN_158847_1</name>
</gene>
<evidence type="ECO:0000313" key="1">
    <source>
        <dbReference type="EMBL" id="GBN30807.1"/>
    </source>
</evidence>
<proteinExistence type="predicted"/>
<reference evidence="1 2" key="1">
    <citation type="journal article" date="2019" name="Sci. Rep.">
        <title>Orb-weaving spider Araneus ventricosus genome elucidates the spidroin gene catalogue.</title>
        <authorList>
            <person name="Kono N."/>
            <person name="Nakamura H."/>
            <person name="Ohtoshi R."/>
            <person name="Moran D.A.P."/>
            <person name="Shinohara A."/>
            <person name="Yoshida Y."/>
            <person name="Fujiwara M."/>
            <person name="Mori M."/>
            <person name="Tomita M."/>
            <person name="Arakawa K."/>
        </authorList>
    </citation>
    <scope>NUCLEOTIDE SEQUENCE [LARGE SCALE GENOMIC DNA]</scope>
</reference>
<evidence type="ECO:0000313" key="2">
    <source>
        <dbReference type="Proteomes" id="UP000499080"/>
    </source>
</evidence>
<organism evidence="1 2">
    <name type="scientific">Araneus ventricosus</name>
    <name type="common">Orbweaver spider</name>
    <name type="synonym">Epeira ventricosa</name>
    <dbReference type="NCBI Taxonomy" id="182803"/>
    <lineage>
        <taxon>Eukaryota</taxon>
        <taxon>Metazoa</taxon>
        <taxon>Ecdysozoa</taxon>
        <taxon>Arthropoda</taxon>
        <taxon>Chelicerata</taxon>
        <taxon>Arachnida</taxon>
        <taxon>Araneae</taxon>
        <taxon>Araneomorphae</taxon>
        <taxon>Entelegynae</taxon>
        <taxon>Araneoidea</taxon>
        <taxon>Araneidae</taxon>
        <taxon>Araneus</taxon>
    </lineage>
</organism>
<keyword evidence="2" id="KW-1185">Reference proteome</keyword>
<protein>
    <submittedName>
        <fullName evidence="1">Uncharacterized protein</fullName>
    </submittedName>
</protein>
<dbReference type="Proteomes" id="UP000499080">
    <property type="component" value="Unassembled WGS sequence"/>
</dbReference>
<comment type="caution">
    <text evidence="1">The sequence shown here is derived from an EMBL/GenBank/DDBJ whole genome shotgun (WGS) entry which is preliminary data.</text>
</comment>
<sequence>MNLCVCSCPTIKRTFRIFNRSDVIIAVAEWKSRLRDRKNRGSRPVPREFCTPFHKTMISQIMVTTVSQKRRFCRQRIVVAEWKSRLRDRKNRGSRPVPREFCTPTHKTVISQIMVTAVSQKRRFCRQWVVAAEWKSRLRDRTNRGSRPDPWEFRHVRWNANLMRTF</sequence>